<comment type="pathway">
    <text evidence="1">Amino-acid biosynthesis; L-asparagine biosynthesis; L-asparagine from L-aspartate (L-Gln route): step 1/1.</text>
</comment>
<dbReference type="PANTHER" id="PTHR43284">
    <property type="entry name" value="ASPARAGINE SYNTHETASE (GLUTAMINE-HYDROLYZING)"/>
    <property type="match status" value="1"/>
</dbReference>
<evidence type="ECO:0000256" key="6">
    <source>
        <dbReference type="ARBA" id="ARBA00022888"/>
    </source>
</evidence>
<evidence type="ECO:0000313" key="11">
    <source>
        <dbReference type="EMBL" id="GIE14119.1"/>
    </source>
</evidence>
<dbReference type="SUPFAM" id="SSF56235">
    <property type="entry name" value="N-terminal nucleophile aminohydrolases (Ntn hydrolases)"/>
    <property type="match status" value="1"/>
</dbReference>
<evidence type="ECO:0000313" key="12">
    <source>
        <dbReference type="Proteomes" id="UP000598174"/>
    </source>
</evidence>
<gene>
    <name evidence="11" type="ORF">Afe05nite_59590</name>
</gene>
<dbReference type="GO" id="GO:0004066">
    <property type="term" value="F:asparagine synthase (glutamine-hydrolyzing) activity"/>
    <property type="evidence" value="ECO:0007669"/>
    <property type="project" value="UniProtKB-EC"/>
</dbReference>
<evidence type="ECO:0000259" key="10">
    <source>
        <dbReference type="PROSITE" id="PS51278"/>
    </source>
</evidence>
<dbReference type="EMBL" id="BOMM01000052">
    <property type="protein sequence ID" value="GIE14119.1"/>
    <property type="molecule type" value="Genomic_DNA"/>
</dbReference>
<dbReference type="GO" id="GO:0005829">
    <property type="term" value="C:cytosol"/>
    <property type="evidence" value="ECO:0007669"/>
    <property type="project" value="TreeGrafter"/>
</dbReference>
<comment type="catalytic activity">
    <reaction evidence="7">
        <text>L-aspartate + L-glutamine + ATP + H2O = L-asparagine + L-glutamate + AMP + diphosphate + H(+)</text>
        <dbReference type="Rhea" id="RHEA:12228"/>
        <dbReference type="ChEBI" id="CHEBI:15377"/>
        <dbReference type="ChEBI" id="CHEBI:15378"/>
        <dbReference type="ChEBI" id="CHEBI:29985"/>
        <dbReference type="ChEBI" id="CHEBI:29991"/>
        <dbReference type="ChEBI" id="CHEBI:30616"/>
        <dbReference type="ChEBI" id="CHEBI:33019"/>
        <dbReference type="ChEBI" id="CHEBI:58048"/>
        <dbReference type="ChEBI" id="CHEBI:58359"/>
        <dbReference type="ChEBI" id="CHEBI:456215"/>
        <dbReference type="EC" id="6.3.5.4"/>
    </reaction>
</comment>
<dbReference type="RefSeq" id="WP_203820543.1">
    <property type="nucleotide sequence ID" value="NZ_BAAABP010000015.1"/>
</dbReference>
<dbReference type="InterPro" id="IPR001962">
    <property type="entry name" value="Asn_synthase"/>
</dbReference>
<evidence type="ECO:0000256" key="7">
    <source>
        <dbReference type="ARBA" id="ARBA00048741"/>
    </source>
</evidence>
<dbReference type="InterPro" id="IPR017932">
    <property type="entry name" value="GATase_2_dom"/>
</dbReference>
<dbReference type="InterPro" id="IPR014729">
    <property type="entry name" value="Rossmann-like_a/b/a_fold"/>
</dbReference>
<dbReference type="PROSITE" id="PS51278">
    <property type="entry name" value="GATASE_TYPE_2"/>
    <property type="match status" value="1"/>
</dbReference>
<evidence type="ECO:0000256" key="5">
    <source>
        <dbReference type="ARBA" id="ARBA00022840"/>
    </source>
</evidence>
<dbReference type="EC" id="6.3.5.4" evidence="3"/>
<dbReference type="SUPFAM" id="SSF52402">
    <property type="entry name" value="Adenine nucleotide alpha hydrolases-like"/>
    <property type="match status" value="1"/>
</dbReference>
<feature type="binding site" evidence="8">
    <location>
        <position position="255"/>
    </location>
    <ligand>
        <name>ATP</name>
        <dbReference type="ChEBI" id="CHEBI:30616"/>
    </ligand>
</feature>
<accession>A0A919MGR2</accession>
<keyword evidence="5 8" id="KW-0067">ATP-binding</keyword>
<evidence type="ECO:0000256" key="9">
    <source>
        <dbReference type="PIRSR" id="PIRSR001589-3"/>
    </source>
</evidence>
<evidence type="ECO:0000256" key="1">
    <source>
        <dbReference type="ARBA" id="ARBA00005187"/>
    </source>
</evidence>
<sequence length="592" mass="64364">MAITGWIHPKRDLRDERPAVNAMTVALTAGTLRRDVVRLARHAAFAHLGLASGYADWRHPERPDPDLVLVIDGQLTNRGHLDEQLYGRARPLSADAEVLLHAYRTWGPGLVDRIDGAYAIAIWDNLARQLLLIRDPLGARTLFFTLVDGGIIFATRATALLAHPQVKPVIDADGLNELLTLGPVRTPGHGVLDEVAEVLPAEIIQAGADGLRRRSYWYLEADDPRPDAATAVQVVRQALAETTAAHRTRPAGAVLLSRGIASGAAAVYAAGTSGHRPAAWTLALTGPQDPPADGGADVDQAERVAEQLRLRHDVFAIDTDTLLDTAHAAREALDFPCEAGTDAVLLAGLRRIAAAGSTSVVTGDGANAVFGGYRWLHEPLTLATDDFPWPGVGDPAELLNADARRHLMPGVYRRHRYEQATLGVPHQAGADALARRRRTMAYLTLTRYVPYLLTRLGQLADAAGVTLRTPFADWLLAAYLFNTPTGLRHLLGIPNGLLRHAVAGVLPDETIWLRPRQFPSADLLHGWQQTRLDQLRDVLTDREAPLRPLLDRDRVTDLVTRPAGPGGERGTATVGYLLDVNAWLQRHHISLT</sequence>
<organism evidence="11 12">
    <name type="scientific">Paractinoplanes ferrugineus</name>
    <dbReference type="NCBI Taxonomy" id="113564"/>
    <lineage>
        <taxon>Bacteria</taxon>
        <taxon>Bacillati</taxon>
        <taxon>Actinomycetota</taxon>
        <taxon>Actinomycetes</taxon>
        <taxon>Micromonosporales</taxon>
        <taxon>Micromonosporaceae</taxon>
        <taxon>Paractinoplanes</taxon>
    </lineage>
</organism>
<evidence type="ECO:0000256" key="4">
    <source>
        <dbReference type="ARBA" id="ARBA00022741"/>
    </source>
</evidence>
<feature type="binding site" evidence="8">
    <location>
        <position position="95"/>
    </location>
    <ligand>
        <name>L-glutamine</name>
        <dbReference type="ChEBI" id="CHEBI:58359"/>
    </ligand>
</feature>
<protein>
    <recommendedName>
        <fullName evidence="3">asparagine synthase (glutamine-hydrolyzing)</fullName>
        <ecNumber evidence="3">6.3.5.4</ecNumber>
    </recommendedName>
</protein>
<dbReference type="GO" id="GO:0006529">
    <property type="term" value="P:asparagine biosynthetic process"/>
    <property type="evidence" value="ECO:0007669"/>
    <property type="project" value="UniProtKB-KW"/>
</dbReference>
<feature type="domain" description="Glutamine amidotransferase type-2" evidence="10">
    <location>
        <begin position="1"/>
        <end position="209"/>
    </location>
</feature>
<keyword evidence="6" id="KW-0061">Asparagine biosynthesis</keyword>
<dbReference type="AlphaFoldDB" id="A0A919MGR2"/>
<evidence type="ECO:0000256" key="3">
    <source>
        <dbReference type="ARBA" id="ARBA00012737"/>
    </source>
</evidence>
<dbReference type="InterPro" id="IPR051786">
    <property type="entry name" value="ASN_synthetase/amidase"/>
</dbReference>
<keyword evidence="12" id="KW-1185">Reference proteome</keyword>
<dbReference type="Pfam" id="PF00733">
    <property type="entry name" value="Asn_synthase"/>
    <property type="match status" value="1"/>
</dbReference>
<dbReference type="InterPro" id="IPR006426">
    <property type="entry name" value="Asn_synth_AEB"/>
</dbReference>
<name>A0A919MGR2_9ACTN</name>
<dbReference type="CDD" id="cd01991">
    <property type="entry name" value="Asn_synthase_B_C"/>
    <property type="match status" value="1"/>
</dbReference>
<dbReference type="Gene3D" id="3.60.20.10">
    <property type="entry name" value="Glutamine Phosphoribosylpyrophosphate, subunit 1, domain 1"/>
    <property type="match status" value="1"/>
</dbReference>
<evidence type="ECO:0000256" key="8">
    <source>
        <dbReference type="PIRSR" id="PIRSR001589-2"/>
    </source>
</evidence>
<reference evidence="11" key="1">
    <citation type="submission" date="2021-01" db="EMBL/GenBank/DDBJ databases">
        <title>Whole genome shotgun sequence of Actinoplanes ferrugineus NBRC 15555.</title>
        <authorList>
            <person name="Komaki H."/>
            <person name="Tamura T."/>
        </authorList>
    </citation>
    <scope>NUCLEOTIDE SEQUENCE</scope>
    <source>
        <strain evidence="11">NBRC 15555</strain>
    </source>
</reference>
<keyword evidence="6" id="KW-0028">Amino-acid biosynthesis</keyword>
<dbReference type="GO" id="GO:0005524">
    <property type="term" value="F:ATP binding"/>
    <property type="evidence" value="ECO:0007669"/>
    <property type="project" value="UniProtKB-KW"/>
</dbReference>
<comment type="caution">
    <text evidence="11">The sequence shown here is derived from an EMBL/GenBank/DDBJ whole genome shotgun (WGS) entry which is preliminary data.</text>
</comment>
<evidence type="ECO:0000256" key="2">
    <source>
        <dbReference type="ARBA" id="ARBA00005752"/>
    </source>
</evidence>
<keyword evidence="4 8" id="KW-0547">Nucleotide-binding</keyword>
<proteinExistence type="inferred from homology"/>
<dbReference type="Gene3D" id="3.40.50.620">
    <property type="entry name" value="HUPs"/>
    <property type="match status" value="1"/>
</dbReference>
<dbReference type="InterPro" id="IPR029055">
    <property type="entry name" value="Ntn_hydrolases_N"/>
</dbReference>
<dbReference type="Pfam" id="PF13537">
    <property type="entry name" value="GATase_7"/>
    <property type="match status" value="1"/>
</dbReference>
<feature type="site" description="Important for beta-aspartyl-AMP intermediate formation" evidence="9">
    <location>
        <position position="364"/>
    </location>
</feature>
<dbReference type="PANTHER" id="PTHR43284:SF1">
    <property type="entry name" value="ASPARAGINE SYNTHETASE"/>
    <property type="match status" value="1"/>
</dbReference>
<dbReference type="Proteomes" id="UP000598174">
    <property type="component" value="Unassembled WGS sequence"/>
</dbReference>
<comment type="similarity">
    <text evidence="2">Belongs to the asparagine synthetase family.</text>
</comment>
<dbReference type="PIRSF" id="PIRSF001589">
    <property type="entry name" value="Asn_synthetase_glu-h"/>
    <property type="match status" value="1"/>
</dbReference>